<dbReference type="EC" id="1.8.4.10" evidence="6"/>
<dbReference type="Proteomes" id="UP000254889">
    <property type="component" value="Chromosome"/>
</dbReference>
<feature type="domain" description="Phosphoadenosine phosphosulphate reductase" evidence="7">
    <location>
        <begin position="58"/>
        <end position="232"/>
    </location>
</feature>
<keyword evidence="3 6" id="KW-0560">Oxidoreductase</keyword>
<feature type="binding site" evidence="6">
    <location>
        <position position="226"/>
    </location>
    <ligand>
        <name>[4Fe-4S] cluster</name>
        <dbReference type="ChEBI" id="CHEBI:49883"/>
    </ligand>
</feature>
<dbReference type="InterPro" id="IPR004511">
    <property type="entry name" value="PAPS/APS_Rdtase"/>
</dbReference>
<organism evidence="8 9">
    <name type="scientific">Pseudolabrys taiwanensis</name>
    <dbReference type="NCBI Taxonomy" id="331696"/>
    <lineage>
        <taxon>Bacteria</taxon>
        <taxon>Pseudomonadati</taxon>
        <taxon>Pseudomonadota</taxon>
        <taxon>Alphaproteobacteria</taxon>
        <taxon>Hyphomicrobiales</taxon>
        <taxon>Xanthobacteraceae</taxon>
        <taxon>Pseudolabrys</taxon>
    </lineage>
</organism>
<reference evidence="8 9" key="1">
    <citation type="submission" date="2018-07" db="EMBL/GenBank/DDBJ databases">
        <authorList>
            <person name="Quirk P.G."/>
            <person name="Krulwich T.A."/>
        </authorList>
    </citation>
    <scope>NUCLEOTIDE SEQUENCE [LARGE SCALE GENOMIC DNA]</scope>
    <source>
        <strain evidence="8 9">CC-BB4</strain>
    </source>
</reference>
<dbReference type="PANTHER" id="PTHR46482">
    <property type="entry name" value="5'-ADENYLYLSULFATE REDUCTASE 3, CHLOROPLASTIC"/>
    <property type="match status" value="1"/>
</dbReference>
<dbReference type="GO" id="GO:0019379">
    <property type="term" value="P:sulfate assimilation, phosphoadenylyl sulfate reduction by phosphoadenylyl-sulfate reductase (thioredoxin)"/>
    <property type="evidence" value="ECO:0007669"/>
    <property type="project" value="UniProtKB-UniRule"/>
</dbReference>
<dbReference type="GO" id="GO:0005737">
    <property type="term" value="C:cytoplasm"/>
    <property type="evidence" value="ECO:0007669"/>
    <property type="project" value="UniProtKB-SubCell"/>
</dbReference>
<dbReference type="GO" id="GO:0004604">
    <property type="term" value="F:phosphoadenylyl-sulfate reductase (thioredoxin) activity"/>
    <property type="evidence" value="ECO:0007669"/>
    <property type="project" value="UniProtKB-UniRule"/>
</dbReference>
<dbReference type="GO" id="GO:0070814">
    <property type="term" value="P:hydrogen sulfide biosynthetic process"/>
    <property type="evidence" value="ECO:0007669"/>
    <property type="project" value="UniProtKB-UniRule"/>
</dbReference>
<feature type="binding site" evidence="6">
    <location>
        <position position="143"/>
    </location>
    <ligand>
        <name>[4Fe-4S] cluster</name>
        <dbReference type="ChEBI" id="CHEBI:49883"/>
    </ligand>
</feature>
<comment type="subcellular location">
    <subcellularLocation>
        <location evidence="6">Cytoplasm</location>
    </subcellularLocation>
</comment>
<comment type="cofactor">
    <cofactor evidence="6">
        <name>[4Fe-4S] cluster</name>
        <dbReference type="ChEBI" id="CHEBI:49883"/>
    </cofactor>
    <text evidence="6">Binds 1 [4Fe-4S] cluster per subunit.</text>
</comment>
<dbReference type="AlphaFoldDB" id="A0A345ZTL1"/>
<dbReference type="RefSeq" id="WP_115689734.1">
    <property type="nucleotide sequence ID" value="NZ_CP031417.1"/>
</dbReference>
<protein>
    <recommendedName>
        <fullName evidence="6">Adenosine 5'-phosphosulfate reductase</fullName>
        <shortName evidence="6">APS reductase</shortName>
        <ecNumber evidence="6">1.8.4.10</ecNumber>
    </recommendedName>
    <alternativeName>
        <fullName evidence="6">5'-adenylylsulfate reductase</fullName>
    </alternativeName>
    <alternativeName>
        <fullName evidence="6">Thioredoxin-dependent 5'-adenylylsulfate reductase</fullName>
    </alternativeName>
</protein>
<comment type="pathway">
    <text evidence="6">Sulfur metabolism; hydrogen sulfide biosynthesis; sulfite from sulfate.</text>
</comment>
<comment type="similarity">
    <text evidence="1 6">Belongs to the PAPS reductase family. CysH subfamily.</text>
</comment>
<evidence type="ECO:0000256" key="4">
    <source>
        <dbReference type="ARBA" id="ARBA00023004"/>
    </source>
</evidence>
<dbReference type="InterPro" id="IPR014729">
    <property type="entry name" value="Rossmann-like_a/b/a_fold"/>
</dbReference>
<keyword evidence="2 6" id="KW-0479">Metal-binding</keyword>
<proteinExistence type="inferred from homology"/>
<dbReference type="GO" id="GO:0043866">
    <property type="term" value="F:adenylyl-sulfate reductase (thioredoxin) activity"/>
    <property type="evidence" value="ECO:0007669"/>
    <property type="project" value="UniProtKB-EC"/>
</dbReference>
<dbReference type="SUPFAM" id="SSF52402">
    <property type="entry name" value="Adenine nucleotide alpha hydrolases-like"/>
    <property type="match status" value="1"/>
</dbReference>
<evidence type="ECO:0000259" key="7">
    <source>
        <dbReference type="Pfam" id="PF01507"/>
    </source>
</evidence>
<dbReference type="OrthoDB" id="9794018at2"/>
<keyword evidence="4 6" id="KW-0408">Iron</keyword>
<dbReference type="HAMAP" id="MF_00063">
    <property type="entry name" value="CysH"/>
    <property type="match status" value="1"/>
</dbReference>
<keyword evidence="5 6" id="KW-0411">Iron-sulfur</keyword>
<feature type="binding site" evidence="6">
    <location>
        <position position="144"/>
    </location>
    <ligand>
        <name>[4Fe-4S] cluster</name>
        <dbReference type="ChEBI" id="CHEBI:49883"/>
    </ligand>
</feature>
<dbReference type="NCBIfam" id="NF002537">
    <property type="entry name" value="PRK02090.1"/>
    <property type="match status" value="1"/>
</dbReference>
<dbReference type="EMBL" id="CP031417">
    <property type="protein sequence ID" value="AXK80258.1"/>
    <property type="molecule type" value="Genomic_DNA"/>
</dbReference>
<dbReference type="GO" id="GO:0046872">
    <property type="term" value="F:metal ion binding"/>
    <property type="evidence" value="ECO:0007669"/>
    <property type="project" value="UniProtKB-KW"/>
</dbReference>
<evidence type="ECO:0000256" key="2">
    <source>
        <dbReference type="ARBA" id="ARBA00022723"/>
    </source>
</evidence>
<dbReference type="PIRSF" id="PIRSF000857">
    <property type="entry name" value="PAPS_reductase"/>
    <property type="match status" value="1"/>
</dbReference>
<sequence length="263" mass="28975">MFRESSLSLLDLPLVPSDSAHDLPPDTASQASALAHAMAALSPPERLALLRRELPGRLVFTHGFGIEGQLLFHWICTQDLDIDVVTIDTGRLFPETYELWSATEARYGRRIRAIYPDGAALERLVARDGAYGFYESVEARHACCDVRKVKPLDQALAGARAWLTGVRADQTGTRHAASLADVDASRDLIKVNPLLDWTRARVLAEVAAHDVPINALHARGFASIGCEPCTRAIKPGEPERNGRWWWEANGSRECGLHLPRRAG</sequence>
<evidence type="ECO:0000256" key="1">
    <source>
        <dbReference type="ARBA" id="ARBA00009732"/>
    </source>
</evidence>
<evidence type="ECO:0000313" key="9">
    <source>
        <dbReference type="Proteomes" id="UP000254889"/>
    </source>
</evidence>
<gene>
    <name evidence="6" type="primary">cysH</name>
    <name evidence="8" type="ORF">DW352_06835</name>
</gene>
<accession>A0A345ZTL1</accession>
<dbReference type="InterPro" id="IPR002500">
    <property type="entry name" value="PAPS_reduct_dom"/>
</dbReference>
<keyword evidence="6" id="KW-0963">Cytoplasm</keyword>
<keyword evidence="9" id="KW-1185">Reference proteome</keyword>
<feature type="active site" description="Nucleophile; cysteine thiosulfonate intermediate" evidence="6">
    <location>
        <position position="254"/>
    </location>
</feature>
<dbReference type="Pfam" id="PF01507">
    <property type="entry name" value="PAPS_reduct"/>
    <property type="match status" value="1"/>
</dbReference>
<dbReference type="CDD" id="cd23945">
    <property type="entry name" value="PAPS_reductase"/>
    <property type="match status" value="1"/>
</dbReference>
<feature type="binding site" evidence="6">
    <location>
        <position position="229"/>
    </location>
    <ligand>
        <name>[4Fe-4S] cluster</name>
        <dbReference type="ChEBI" id="CHEBI:49883"/>
    </ligand>
</feature>
<comment type="catalytic activity">
    <reaction evidence="6">
        <text>[thioredoxin]-disulfide + sulfite + AMP + 2 H(+) = adenosine 5'-phosphosulfate + [thioredoxin]-dithiol</text>
        <dbReference type="Rhea" id="RHEA:21976"/>
        <dbReference type="Rhea" id="RHEA-COMP:10698"/>
        <dbReference type="Rhea" id="RHEA-COMP:10700"/>
        <dbReference type="ChEBI" id="CHEBI:15378"/>
        <dbReference type="ChEBI" id="CHEBI:17359"/>
        <dbReference type="ChEBI" id="CHEBI:29950"/>
        <dbReference type="ChEBI" id="CHEBI:50058"/>
        <dbReference type="ChEBI" id="CHEBI:58243"/>
        <dbReference type="ChEBI" id="CHEBI:456215"/>
        <dbReference type="EC" id="1.8.4.10"/>
    </reaction>
</comment>
<evidence type="ECO:0000256" key="5">
    <source>
        <dbReference type="ARBA" id="ARBA00023014"/>
    </source>
</evidence>
<evidence type="ECO:0000256" key="3">
    <source>
        <dbReference type="ARBA" id="ARBA00023002"/>
    </source>
</evidence>
<dbReference type="Gene3D" id="3.40.50.620">
    <property type="entry name" value="HUPs"/>
    <property type="match status" value="1"/>
</dbReference>
<evidence type="ECO:0000313" key="8">
    <source>
        <dbReference type="EMBL" id="AXK80258.1"/>
    </source>
</evidence>
<dbReference type="KEGG" id="ptaw:DW352_06835"/>
<name>A0A345ZTL1_9HYPH</name>
<evidence type="ECO:0000256" key="6">
    <source>
        <dbReference type="HAMAP-Rule" id="MF_00063"/>
    </source>
</evidence>
<comment type="function">
    <text evidence="6">Catalyzes the formation of sulfite from adenosine 5'-phosphosulfate (APS) using thioredoxin as an electron donor.</text>
</comment>
<dbReference type="GO" id="GO:0051539">
    <property type="term" value="F:4 iron, 4 sulfur cluster binding"/>
    <property type="evidence" value="ECO:0007669"/>
    <property type="project" value="UniProtKB-UniRule"/>
</dbReference>
<dbReference type="PANTHER" id="PTHR46482:SF9">
    <property type="entry name" value="5'-ADENYLYLSULFATE REDUCTASE 1, CHLOROPLASTIC"/>
    <property type="match status" value="1"/>
</dbReference>